<dbReference type="SUPFAM" id="SSF48726">
    <property type="entry name" value="Immunoglobulin"/>
    <property type="match status" value="2"/>
</dbReference>
<feature type="domain" description="Ig-like" evidence="4">
    <location>
        <begin position="92"/>
        <end position="171"/>
    </location>
</feature>
<evidence type="ECO:0000256" key="3">
    <source>
        <dbReference type="ARBA" id="ARBA00023319"/>
    </source>
</evidence>
<keyword evidence="2" id="KW-0472">Membrane</keyword>
<dbReference type="InterPro" id="IPR050504">
    <property type="entry name" value="IgSF_BTN/MOG"/>
</dbReference>
<dbReference type="Proteomes" id="UP000314986">
    <property type="component" value="Unassembled WGS sequence"/>
</dbReference>
<dbReference type="PROSITE" id="PS50835">
    <property type="entry name" value="IG_LIKE"/>
    <property type="match status" value="2"/>
</dbReference>
<dbReference type="InParanoid" id="A0A4W3GWH5"/>
<dbReference type="GO" id="GO:0050852">
    <property type="term" value="P:T cell receptor signaling pathway"/>
    <property type="evidence" value="ECO:0007669"/>
    <property type="project" value="TreeGrafter"/>
</dbReference>
<organism evidence="5 6">
    <name type="scientific">Callorhinchus milii</name>
    <name type="common">Ghost shark</name>
    <dbReference type="NCBI Taxonomy" id="7868"/>
    <lineage>
        <taxon>Eukaryota</taxon>
        <taxon>Metazoa</taxon>
        <taxon>Chordata</taxon>
        <taxon>Craniata</taxon>
        <taxon>Vertebrata</taxon>
        <taxon>Chondrichthyes</taxon>
        <taxon>Holocephali</taxon>
        <taxon>Chimaeriformes</taxon>
        <taxon>Callorhinchidae</taxon>
        <taxon>Callorhinchus</taxon>
    </lineage>
</organism>
<dbReference type="InterPro" id="IPR013106">
    <property type="entry name" value="Ig_V-set"/>
</dbReference>
<sequence length="322" mass="35909">GDGTILFSDLTVSMTVPCGVKQCTDWTSAMVTVTRTCDLLDLFRQPRLHGSFLNSTVSILNIDSTAIEDTGKYICYVNGIKRRAFTFFVCVPFSKIVMGFEPEKPVEGDHIQITCQAGTGFPKPLVQWLAAGNDITHKANIMMGNSIDHKILVRTSVMVKAKRGVRYTCSIWNKYIENLLVDWVVPVPGITVQTPIKDILGIRGKSVLLICDIDIPSNDPVTIAELGFYWVNRDLNMTERLAYSFVNEKQHLEEQDPMFAGRASLSWENFLRGSADLKLANVSIDDMGDYICRVKKVLHGICGEVVFLFCGFQLALSVRVVV</sequence>
<dbReference type="GO" id="GO:0001817">
    <property type="term" value="P:regulation of cytokine production"/>
    <property type="evidence" value="ECO:0007669"/>
    <property type="project" value="TreeGrafter"/>
</dbReference>
<evidence type="ECO:0000259" key="4">
    <source>
        <dbReference type="PROSITE" id="PS50835"/>
    </source>
</evidence>
<dbReference type="Ensembl" id="ENSCMIT00000007546.1">
    <property type="protein sequence ID" value="ENSCMIP00000007322.1"/>
    <property type="gene ID" value="ENSCMIG00000004040.1"/>
</dbReference>
<dbReference type="Pfam" id="PF07686">
    <property type="entry name" value="V-set"/>
    <property type="match status" value="1"/>
</dbReference>
<dbReference type="InterPro" id="IPR007110">
    <property type="entry name" value="Ig-like_dom"/>
</dbReference>
<protein>
    <recommendedName>
        <fullName evidence="4">Ig-like domain-containing protein</fullName>
    </recommendedName>
</protein>
<dbReference type="AlphaFoldDB" id="A0A4W3GWH5"/>
<reference evidence="5" key="5">
    <citation type="submission" date="2025-09" db="UniProtKB">
        <authorList>
            <consortium name="Ensembl"/>
        </authorList>
    </citation>
    <scope>IDENTIFICATION</scope>
</reference>
<dbReference type="InterPro" id="IPR053896">
    <property type="entry name" value="BTN3A2-like_Ig-C"/>
</dbReference>
<evidence type="ECO:0000256" key="2">
    <source>
        <dbReference type="ARBA" id="ARBA00023136"/>
    </source>
</evidence>
<name>A0A4W3GWH5_CALMI</name>
<dbReference type="GO" id="GO:0009897">
    <property type="term" value="C:external side of plasma membrane"/>
    <property type="evidence" value="ECO:0007669"/>
    <property type="project" value="TreeGrafter"/>
</dbReference>
<evidence type="ECO:0000256" key="1">
    <source>
        <dbReference type="ARBA" id="ARBA00004370"/>
    </source>
</evidence>
<dbReference type="PANTHER" id="PTHR24100">
    <property type="entry name" value="BUTYROPHILIN"/>
    <property type="match status" value="1"/>
</dbReference>
<proteinExistence type="predicted"/>
<keyword evidence="3" id="KW-0393">Immunoglobulin domain</keyword>
<comment type="subcellular location">
    <subcellularLocation>
        <location evidence="1">Membrane</location>
    </subcellularLocation>
</comment>
<dbReference type="Pfam" id="PF22705">
    <property type="entry name" value="C2-set_3"/>
    <property type="match status" value="1"/>
</dbReference>
<dbReference type="InterPro" id="IPR013783">
    <property type="entry name" value="Ig-like_fold"/>
</dbReference>
<feature type="domain" description="Ig-like" evidence="4">
    <location>
        <begin position="188"/>
        <end position="294"/>
    </location>
</feature>
<reference evidence="6" key="2">
    <citation type="journal article" date="2007" name="PLoS Biol.">
        <title>Survey sequencing and comparative analysis of the elephant shark (Callorhinchus milii) genome.</title>
        <authorList>
            <person name="Venkatesh B."/>
            <person name="Kirkness E.F."/>
            <person name="Loh Y.H."/>
            <person name="Halpern A.L."/>
            <person name="Lee A.P."/>
            <person name="Johnson J."/>
            <person name="Dandona N."/>
            <person name="Viswanathan L.D."/>
            <person name="Tay A."/>
            <person name="Venter J.C."/>
            <person name="Strausberg R.L."/>
            <person name="Brenner S."/>
        </authorList>
    </citation>
    <scope>NUCLEOTIDE SEQUENCE [LARGE SCALE GENOMIC DNA]</scope>
</reference>
<dbReference type="InterPro" id="IPR036179">
    <property type="entry name" value="Ig-like_dom_sf"/>
</dbReference>
<reference evidence="5" key="4">
    <citation type="submission" date="2025-08" db="UniProtKB">
        <authorList>
            <consortium name="Ensembl"/>
        </authorList>
    </citation>
    <scope>IDENTIFICATION</scope>
</reference>
<accession>A0A4W3GWH5</accession>
<evidence type="ECO:0000313" key="5">
    <source>
        <dbReference type="Ensembl" id="ENSCMIP00000007322.1"/>
    </source>
</evidence>
<reference evidence="6" key="1">
    <citation type="journal article" date="2006" name="Science">
        <title>Ancient noncoding elements conserved in the human genome.</title>
        <authorList>
            <person name="Venkatesh B."/>
            <person name="Kirkness E.F."/>
            <person name="Loh Y.H."/>
            <person name="Halpern A.L."/>
            <person name="Lee A.P."/>
            <person name="Johnson J."/>
            <person name="Dandona N."/>
            <person name="Viswanathan L.D."/>
            <person name="Tay A."/>
            <person name="Venter J.C."/>
            <person name="Strausberg R.L."/>
            <person name="Brenner S."/>
        </authorList>
    </citation>
    <scope>NUCLEOTIDE SEQUENCE [LARGE SCALE GENOMIC DNA]</scope>
</reference>
<dbReference type="GO" id="GO:0005102">
    <property type="term" value="F:signaling receptor binding"/>
    <property type="evidence" value="ECO:0007669"/>
    <property type="project" value="TreeGrafter"/>
</dbReference>
<dbReference type="Gene3D" id="2.60.40.10">
    <property type="entry name" value="Immunoglobulins"/>
    <property type="match status" value="2"/>
</dbReference>
<dbReference type="PANTHER" id="PTHR24100:SF151">
    <property type="entry name" value="ICOS LIGAND"/>
    <property type="match status" value="1"/>
</dbReference>
<keyword evidence="6" id="KW-1185">Reference proteome</keyword>
<evidence type="ECO:0000313" key="6">
    <source>
        <dbReference type="Proteomes" id="UP000314986"/>
    </source>
</evidence>
<reference evidence="6" key="3">
    <citation type="journal article" date="2014" name="Nature">
        <title>Elephant shark genome provides unique insights into gnathostome evolution.</title>
        <authorList>
            <consortium name="International Elephant Shark Genome Sequencing Consortium"/>
            <person name="Venkatesh B."/>
            <person name="Lee A.P."/>
            <person name="Ravi V."/>
            <person name="Maurya A.K."/>
            <person name="Lian M.M."/>
            <person name="Swann J.B."/>
            <person name="Ohta Y."/>
            <person name="Flajnik M.F."/>
            <person name="Sutoh Y."/>
            <person name="Kasahara M."/>
            <person name="Hoon S."/>
            <person name="Gangu V."/>
            <person name="Roy S.W."/>
            <person name="Irimia M."/>
            <person name="Korzh V."/>
            <person name="Kondrychyn I."/>
            <person name="Lim Z.W."/>
            <person name="Tay B.H."/>
            <person name="Tohari S."/>
            <person name="Kong K.W."/>
            <person name="Ho S."/>
            <person name="Lorente-Galdos B."/>
            <person name="Quilez J."/>
            <person name="Marques-Bonet T."/>
            <person name="Raney B.J."/>
            <person name="Ingham P.W."/>
            <person name="Tay A."/>
            <person name="Hillier L.W."/>
            <person name="Minx P."/>
            <person name="Boehm T."/>
            <person name="Wilson R.K."/>
            <person name="Brenner S."/>
            <person name="Warren W.C."/>
        </authorList>
    </citation>
    <scope>NUCLEOTIDE SEQUENCE [LARGE SCALE GENOMIC DNA]</scope>
</reference>